<reference evidence="3 4" key="1">
    <citation type="journal article" date="2007" name="Science">
        <title>The Chlamydomonas genome reveals the evolution of key animal and plant functions.</title>
        <authorList>
            <person name="Merchant S.S."/>
            <person name="Prochnik S.E."/>
            <person name="Vallon O."/>
            <person name="Harris E.H."/>
            <person name="Karpowicz S.J."/>
            <person name="Witman G.B."/>
            <person name="Terry A."/>
            <person name="Salamov A."/>
            <person name="Fritz-Laylin L.K."/>
            <person name="Marechal-Drouard L."/>
            <person name="Marshall W.F."/>
            <person name="Qu L.H."/>
            <person name="Nelson D.R."/>
            <person name="Sanderfoot A.A."/>
            <person name="Spalding M.H."/>
            <person name="Kapitonov V.V."/>
            <person name="Ren Q."/>
            <person name="Ferris P."/>
            <person name="Lindquist E."/>
            <person name="Shapiro H."/>
            <person name="Lucas S.M."/>
            <person name="Grimwood J."/>
            <person name="Schmutz J."/>
            <person name="Cardol P."/>
            <person name="Cerutti H."/>
            <person name="Chanfreau G."/>
            <person name="Chen C.L."/>
            <person name="Cognat V."/>
            <person name="Croft M.T."/>
            <person name="Dent R."/>
            <person name="Dutcher S."/>
            <person name="Fernandez E."/>
            <person name="Fukuzawa H."/>
            <person name="Gonzalez-Ballester D."/>
            <person name="Gonzalez-Halphen D."/>
            <person name="Hallmann A."/>
            <person name="Hanikenne M."/>
            <person name="Hippler M."/>
            <person name="Inwood W."/>
            <person name="Jabbari K."/>
            <person name="Kalanon M."/>
            <person name="Kuras R."/>
            <person name="Lefebvre P.A."/>
            <person name="Lemaire S.D."/>
            <person name="Lobanov A.V."/>
            <person name="Lohr M."/>
            <person name="Manuell A."/>
            <person name="Meier I."/>
            <person name="Mets L."/>
            <person name="Mittag M."/>
            <person name="Mittelmeier T."/>
            <person name="Moroney J.V."/>
            <person name="Moseley J."/>
            <person name="Napoli C."/>
            <person name="Nedelcu A.M."/>
            <person name="Niyogi K."/>
            <person name="Novoselov S.V."/>
            <person name="Paulsen I.T."/>
            <person name="Pazour G."/>
            <person name="Purton S."/>
            <person name="Ral J.P."/>
            <person name="Riano-Pachon D.M."/>
            <person name="Riekhof W."/>
            <person name="Rymarquis L."/>
            <person name="Schroda M."/>
            <person name="Stern D."/>
            <person name="Umen J."/>
            <person name="Willows R."/>
            <person name="Wilson N."/>
            <person name="Zimmer S.L."/>
            <person name="Allmer J."/>
            <person name="Balk J."/>
            <person name="Bisova K."/>
            <person name="Chen C.J."/>
            <person name="Elias M."/>
            <person name="Gendler K."/>
            <person name="Hauser C."/>
            <person name="Lamb M.R."/>
            <person name="Ledford H."/>
            <person name="Long J.C."/>
            <person name="Minagawa J."/>
            <person name="Page M.D."/>
            <person name="Pan J."/>
            <person name="Pootakham W."/>
            <person name="Roje S."/>
            <person name="Rose A."/>
            <person name="Stahlberg E."/>
            <person name="Terauchi A.M."/>
            <person name="Yang P."/>
            <person name="Ball S."/>
            <person name="Bowler C."/>
            <person name="Dieckmann C.L."/>
            <person name="Gladyshev V.N."/>
            <person name="Green P."/>
            <person name="Jorgensen R."/>
            <person name="Mayfield S."/>
            <person name="Mueller-Roeber B."/>
            <person name="Rajamani S."/>
            <person name="Sayre R.T."/>
            <person name="Brokstein P."/>
            <person name="Dubchak I."/>
            <person name="Goodstein D."/>
            <person name="Hornick L."/>
            <person name="Huang Y.W."/>
            <person name="Jhaveri J."/>
            <person name="Luo Y."/>
            <person name="Martinez D."/>
            <person name="Ngau W.C."/>
            <person name="Otillar B."/>
            <person name="Poliakov A."/>
            <person name="Porter A."/>
            <person name="Szajkowski L."/>
            <person name="Werner G."/>
            <person name="Zhou K."/>
            <person name="Grigoriev I.V."/>
            <person name="Rokhsar D.S."/>
            <person name="Grossman A.R."/>
        </authorList>
    </citation>
    <scope>NUCLEOTIDE SEQUENCE [LARGE SCALE GENOMIC DNA]</scope>
    <source>
        <strain evidence="4">CC-503</strain>
    </source>
</reference>
<evidence type="ECO:0000259" key="2">
    <source>
        <dbReference type="Pfam" id="PF14623"/>
    </source>
</evidence>
<feature type="compositionally biased region" description="Low complexity" evidence="1">
    <location>
        <begin position="42"/>
        <end position="53"/>
    </location>
</feature>
<evidence type="ECO:0000313" key="4">
    <source>
        <dbReference type="Proteomes" id="UP000006906"/>
    </source>
</evidence>
<feature type="region of interest" description="Disordered" evidence="1">
    <location>
        <begin position="293"/>
        <end position="340"/>
    </location>
</feature>
<dbReference type="GeneID" id="5728382"/>
<evidence type="ECO:0000256" key="1">
    <source>
        <dbReference type="SAM" id="MobiDB-lite"/>
    </source>
</evidence>
<dbReference type="OrthoDB" id="545339at2759"/>
<feature type="region of interest" description="Disordered" evidence="1">
    <location>
        <begin position="735"/>
        <end position="766"/>
    </location>
</feature>
<keyword evidence="4" id="KW-1185">Reference proteome</keyword>
<feature type="region of interest" description="Disordered" evidence="1">
    <location>
        <begin position="105"/>
        <end position="148"/>
    </location>
</feature>
<gene>
    <name evidence="3" type="ORF">CHLRE_12g558526v5</name>
</gene>
<feature type="compositionally biased region" description="Basic and acidic residues" evidence="1">
    <location>
        <begin position="23"/>
        <end position="33"/>
    </location>
</feature>
<dbReference type="PANTHER" id="PTHR37330">
    <property type="entry name" value="CONSERVED TRANSMEMBRANE PROTEIN-RELATED"/>
    <property type="match status" value="1"/>
</dbReference>
<organism evidence="3 4">
    <name type="scientific">Chlamydomonas reinhardtii</name>
    <name type="common">Chlamydomonas smithii</name>
    <dbReference type="NCBI Taxonomy" id="3055"/>
    <lineage>
        <taxon>Eukaryota</taxon>
        <taxon>Viridiplantae</taxon>
        <taxon>Chlorophyta</taxon>
        <taxon>core chlorophytes</taxon>
        <taxon>Chlorophyceae</taxon>
        <taxon>CS clade</taxon>
        <taxon>Chlamydomonadales</taxon>
        <taxon>Chlamydomonadaceae</taxon>
        <taxon>Chlamydomonas</taxon>
    </lineage>
</organism>
<evidence type="ECO:0000313" key="3">
    <source>
        <dbReference type="EMBL" id="PNW75839.1"/>
    </source>
</evidence>
<dbReference type="Pfam" id="PF14623">
    <property type="entry name" value="Vint"/>
    <property type="match status" value="1"/>
</dbReference>
<dbReference type="Gramene" id="PNW75839">
    <property type="protein sequence ID" value="PNW75839"/>
    <property type="gene ID" value="CHLRE_12g558526v5"/>
</dbReference>
<dbReference type="InterPro" id="IPR039510">
    <property type="entry name" value="Vint_dom"/>
</dbReference>
<feature type="region of interest" description="Disordered" evidence="1">
    <location>
        <begin position="1"/>
        <end position="53"/>
    </location>
</feature>
<proteinExistence type="predicted"/>
<sequence length="1705" mass="177583">MGCGASSQAHTAPAASPAAQQRADSDDSSRRFEAVAPAFDQAGPSSTAHAASSPSACVDSAAVVCHDYTDGEAARPGTEANASSSGGRKAAAVAAAPAAGHGAISAAGAHGAADDAGGVEGQPPPQVQHSSPEQQAHPDLISSTSSLTPSLSTAAATANAAAAADPAALPASSATTAVIPHHDTGLPPSSRGGLLRMLAAGPPDQLAQPYVSLQLHQTMHVQGLATTATARVTDFGAKLTAAAAAEVVELLQVWRDVWYCHPPWEDVMDTYQALKRDRDRRLTGFEDAEAFSTSAAASTAGSGGGPRDIREDATTGGSGAAAADGGAVGSSTKTGGAGGLWSQLSWPERRMMVELTAAVSCGAAIGDCDYGLYMRLLLRARARRAAIERVHLRHAAAAAAATVAAGQEPAAVAAAAAGPAPAAQHDQGRLQEELEAAALAADREVAVVREANMKWENANAPDEFSREREQLQNAACATHFPTRFVTPAFLRVFVSRHGLVELQGAQKAACHRDYASSMGSLNRLRGVTHNLTAAQVWARIVAPALEATGGMSYAEAFLSQVVQYDHFKPYSDTHYAAAMGYGNLSYGSRDARELPERYGVLVPHTPHVSVVELARSCGSADHVIYNNHVDACLWLDLFCKGCIPATSTPSAAAGQPQQQSIGVAGGPLAALAGQVGGRAPGADVLARCTHVALLAHPAWPLSLEAQTQQQTPQQPLPPVLCWPVSARRLLEAAQYAPSPAPPPPHTATSNSGRNGESDGIHAAAGAADSGTTVAVAVDAPADGATSTLGRAPTATCPSTVLTPVVLGHAFSLSINAEEQGTVLARFNAAHEHLQPAVEALLSMSDAPPEVAAAAADAGGQHAWPALPPMPQAPAALTSSAARDAQTLWLLYQDGLRALLTRSLGYLEDMKKTRRPQVPAERAAATAAAAGDSQGLGDDRAAAPASAAGARVAEATAPAVLCVERVLRLEGYPPPPPTPPPHAEGGAAAAAASLPPPAAVVLLEMVVEAQQLVCPSDMSQTEADDLVGVWVREWACLPDWHTIMRTRAACSSSSSSSSSAGPGRRLQWADMSYAQRRSACELYLLYGPSAANWAPSKEWEAKSRETSSTGGFVTPDFLVTFNGMHQLDKGNSEALGVYPGQAAWNPRGFASGHTTSWVCANIVLPATKGYGMCYADSFLSEEAHAACLPSAGDARLLGWLADGGTAEGGGERKERKQPAFASHAWGTPFSEFRQGLQSWKETDFWIDIFHKNQWQSVAVHDLSDNLRLSGRVALVVFPFPSPLVLTRVWCLFEIMTALQLDVPIKLCRSPAALEGFKSKMLKHASGLDFSESRITPEILAEVEALDVSTAQATVPADKDMILNMIRASIGIDDMNKQAKELFLKLLNEVKKELDAAQAEAASNVCFGGDGLVAVLRPTAAVDSASGLAELQTTGRWLGNTDEDPGATARAAGMQDAATAAASCHAALRRVADVRPGDWLVTADGGVSRVVLVTVDEVGPAGMEVCALPCSGTGTGSDSGQHLLLVTPDHPVFVDGAWRLPRTLAPVQLLPAEQVPYGAVFNFELDPPATVAVSGVQLVTLGQELPLHPGGGATEESNKMYGWGWRRQPARRTRLLAQARRMLRGERNGGHSMASGVPVHMAPQKPQQRQHVVGGSKGRAADAATAQHGAGSRLCTRLLVFGGDGAKKQRRRLVEAVFLEVSMALIL</sequence>
<protein>
    <recommendedName>
        <fullName evidence="2">Vint domain-containing protein</fullName>
    </recommendedName>
</protein>
<feature type="region of interest" description="Disordered" evidence="1">
    <location>
        <begin position="912"/>
        <end position="941"/>
    </location>
</feature>
<dbReference type="RefSeq" id="XP_042918866.1">
    <property type="nucleotide sequence ID" value="XM_043069138.1"/>
</dbReference>
<dbReference type="Proteomes" id="UP000006906">
    <property type="component" value="Chromosome 12"/>
</dbReference>
<feature type="compositionally biased region" description="Low complexity" evidence="1">
    <location>
        <begin position="1"/>
        <end position="22"/>
    </location>
</feature>
<feature type="domain" description="Vint" evidence="2">
    <location>
        <begin position="1466"/>
        <end position="1583"/>
    </location>
</feature>
<dbReference type="InParanoid" id="A0A2K3D5M6"/>
<dbReference type="KEGG" id="cre:CHLRE_12g558526v5"/>
<feature type="compositionally biased region" description="Low complexity" evidence="1">
    <location>
        <begin position="105"/>
        <end position="116"/>
    </location>
</feature>
<accession>A0A2K3D5M6</accession>
<dbReference type="STRING" id="3055.A0A2K3D5M6"/>
<feature type="compositionally biased region" description="Low complexity" evidence="1">
    <location>
        <begin position="320"/>
        <end position="332"/>
    </location>
</feature>
<dbReference type="PANTHER" id="PTHR37330:SF1">
    <property type="entry name" value="CONSERVED TRANSMEMBRANE PROTEIN-RELATED"/>
    <property type="match status" value="1"/>
</dbReference>
<name>A0A2K3D5M6_CHLRE</name>
<dbReference type="EMBL" id="CM008973">
    <property type="protein sequence ID" value="PNW75839.1"/>
    <property type="molecule type" value="Genomic_DNA"/>
</dbReference>
<feature type="compositionally biased region" description="Low complexity" evidence="1">
    <location>
        <begin position="919"/>
        <end position="929"/>
    </location>
</feature>
<dbReference type="ExpressionAtlas" id="A0A2K3D5M6">
    <property type="expression patterns" value="baseline"/>
</dbReference>